<dbReference type="GO" id="GO:0005829">
    <property type="term" value="C:cytosol"/>
    <property type="evidence" value="ECO:0007669"/>
    <property type="project" value="TreeGrafter"/>
</dbReference>
<dbReference type="PANTHER" id="PTHR30137:SF20">
    <property type="entry name" value="N-ACETYL-S-ALKYLCYSTEINE MONOOXYGENASE"/>
    <property type="match status" value="1"/>
</dbReference>
<dbReference type="EMBL" id="FZLN01000001">
    <property type="protein sequence ID" value="SNQ29284.1"/>
    <property type="molecule type" value="Genomic_DNA"/>
</dbReference>
<dbReference type="Pfam" id="PF00296">
    <property type="entry name" value="Bac_luciferase"/>
    <property type="match status" value="1"/>
</dbReference>
<dbReference type="InterPro" id="IPR036661">
    <property type="entry name" value="Luciferase-like_sf"/>
</dbReference>
<dbReference type="AlphaFoldDB" id="A0A217EG06"/>
<feature type="domain" description="Luciferase-like" evidence="2">
    <location>
        <begin position="34"/>
        <end position="317"/>
    </location>
</feature>
<evidence type="ECO:0000313" key="4">
    <source>
        <dbReference type="Proteomes" id="UP000243463"/>
    </source>
</evidence>
<dbReference type="InterPro" id="IPR050766">
    <property type="entry name" value="Bact_Lucif_Oxidored"/>
</dbReference>
<keyword evidence="4" id="KW-1185">Reference proteome</keyword>
<accession>A0A217EG06</accession>
<reference evidence="4" key="1">
    <citation type="submission" date="2017-06" db="EMBL/GenBank/DDBJ databases">
        <authorList>
            <person name="Varghese N."/>
            <person name="Submissions S."/>
        </authorList>
    </citation>
    <scope>NUCLEOTIDE SEQUENCE [LARGE SCALE GENOMIC DNA]</scope>
    <source>
        <strain evidence="4">ANC 5114</strain>
    </source>
</reference>
<sequence>MISHCLIILIIYDTVDQTIMGQPYKLSILDKCPQSEQATAEATFQHTLQLVQVAEQLGFHRYWIAEHHATPQLASPSPEIIIAWLLGQTKRIRIGSGGVMLQHYSAYKVAENFNILASLATGRVDLGIGKAPGGFPVSTQALQLGTDLKKKGTFSEQLTRLTQYLQPQNIPKVGEIIATPVPKVAAERFLLGASDESAELAAKLDWNFVFAAHLNGDPERLKSALELYFNASQGRKALVAVQVVIGDTRAEAQQAVSQLTVWTLELDNGQRVKVPSEDSAIEFARQAKAKIVGLKQEQLNILAGTAADIQAQLHNLHTQYGIDEFVVEFPLSNHEKRLQSLIAIANRLALAG</sequence>
<evidence type="ECO:0000313" key="3">
    <source>
        <dbReference type="EMBL" id="SNQ29284.1"/>
    </source>
</evidence>
<name>A0A217EG06_9GAMM</name>
<dbReference type="Gene3D" id="3.20.20.30">
    <property type="entry name" value="Luciferase-like domain"/>
    <property type="match status" value="1"/>
</dbReference>
<dbReference type="InterPro" id="IPR019949">
    <property type="entry name" value="CmoO-like"/>
</dbReference>
<organism evidence="3 4">
    <name type="scientific">Acinetobacter apis</name>
    <dbReference type="NCBI Taxonomy" id="1229165"/>
    <lineage>
        <taxon>Bacteria</taxon>
        <taxon>Pseudomonadati</taxon>
        <taxon>Pseudomonadota</taxon>
        <taxon>Gammaproteobacteria</taxon>
        <taxon>Moraxellales</taxon>
        <taxon>Moraxellaceae</taxon>
        <taxon>Acinetobacter</taxon>
    </lineage>
</organism>
<comment type="similarity">
    <text evidence="1">To bacterial alkanal monooxygenase alpha and beta chains.</text>
</comment>
<dbReference type="SUPFAM" id="SSF51679">
    <property type="entry name" value="Bacterial luciferase-like"/>
    <property type="match status" value="1"/>
</dbReference>
<protein>
    <submittedName>
        <fullName evidence="3">Luciferase family oxidoreductase, group 1</fullName>
    </submittedName>
</protein>
<dbReference type="Proteomes" id="UP000243463">
    <property type="component" value="Unassembled WGS sequence"/>
</dbReference>
<evidence type="ECO:0000256" key="1">
    <source>
        <dbReference type="ARBA" id="ARBA00007789"/>
    </source>
</evidence>
<proteinExistence type="predicted"/>
<dbReference type="PANTHER" id="PTHR30137">
    <property type="entry name" value="LUCIFERASE-LIKE MONOOXYGENASE"/>
    <property type="match status" value="1"/>
</dbReference>
<dbReference type="InterPro" id="IPR011251">
    <property type="entry name" value="Luciferase-like_dom"/>
</dbReference>
<evidence type="ECO:0000259" key="2">
    <source>
        <dbReference type="Pfam" id="PF00296"/>
    </source>
</evidence>
<dbReference type="NCBIfam" id="TIGR03558">
    <property type="entry name" value="oxido_grp_1"/>
    <property type="match status" value="1"/>
</dbReference>
<dbReference type="GO" id="GO:0016705">
    <property type="term" value="F:oxidoreductase activity, acting on paired donors, with incorporation or reduction of molecular oxygen"/>
    <property type="evidence" value="ECO:0007669"/>
    <property type="project" value="InterPro"/>
</dbReference>
<gene>
    <name evidence="3" type="ORF">SAMN05444584_1231</name>
</gene>